<dbReference type="EMBL" id="AUZH01000012">
    <property type="protein sequence ID" value="KFN88498.1"/>
    <property type="molecule type" value="Genomic_DNA"/>
</dbReference>
<dbReference type="AlphaFoldDB" id="A0A091CBF6"/>
<comment type="caution">
    <text evidence="1">The sequence shown here is derived from an EMBL/GenBank/DDBJ whole genome shotgun (WGS) entry which is preliminary data.</text>
</comment>
<gene>
    <name evidence="1" type="ORF">H702_02895</name>
</gene>
<reference evidence="1 2" key="1">
    <citation type="journal article" date="2014" name="Genome Announc.">
        <title>Draft Genome Sequences of Streptococcus bovis Strains ATCC 33317 and JB1.</title>
        <authorList>
            <person name="Benahmed F.H."/>
            <person name="Gopinath G.R."/>
            <person name="Harbottle H."/>
            <person name="Cotta M.A."/>
            <person name="Luo Y."/>
            <person name="Henderson C."/>
            <person name="Teri P."/>
            <person name="Soppet D."/>
            <person name="Rasmussen M."/>
            <person name="Whitehead T.R."/>
            <person name="Davidson M."/>
        </authorList>
    </citation>
    <scope>NUCLEOTIDE SEQUENCE [LARGE SCALE GENOMIC DNA]</scope>
    <source>
        <strain evidence="1 2">JB1</strain>
    </source>
</reference>
<proteinExistence type="predicted"/>
<name>A0A091CBF6_STREI</name>
<protein>
    <submittedName>
        <fullName evidence="1">Uncharacterized protein</fullName>
    </submittedName>
</protein>
<accession>A0A091CBF6</accession>
<evidence type="ECO:0000313" key="1">
    <source>
        <dbReference type="EMBL" id="KFN88498.1"/>
    </source>
</evidence>
<organism evidence="1 2">
    <name type="scientific">Streptococcus equinus JB1</name>
    <dbReference type="NCBI Taxonomy" id="1294274"/>
    <lineage>
        <taxon>Bacteria</taxon>
        <taxon>Bacillati</taxon>
        <taxon>Bacillota</taxon>
        <taxon>Bacilli</taxon>
        <taxon>Lactobacillales</taxon>
        <taxon>Streptococcaceae</taxon>
        <taxon>Streptococcus</taxon>
    </lineage>
</organism>
<dbReference type="Proteomes" id="UP000029382">
    <property type="component" value="Unassembled WGS sequence"/>
</dbReference>
<evidence type="ECO:0000313" key="2">
    <source>
        <dbReference type="Proteomes" id="UP000029382"/>
    </source>
</evidence>
<sequence>MVLFYDKIDLPAKYFVKKREKGDCFKDFLV</sequence>